<name>W7LG81_GIBM7</name>
<dbReference type="EMBL" id="DS022243">
    <property type="protein sequence ID" value="EWG38418.1"/>
    <property type="molecule type" value="Genomic_DNA"/>
</dbReference>
<dbReference type="OrthoDB" id="3219396at2759"/>
<keyword evidence="2" id="KW-1185">Reference proteome</keyword>
<organism evidence="1 2">
    <name type="scientific">Gibberella moniliformis (strain M3125 / FGSC 7600)</name>
    <name type="common">Maize ear and stalk rot fungus</name>
    <name type="synonym">Fusarium verticillioides</name>
    <dbReference type="NCBI Taxonomy" id="334819"/>
    <lineage>
        <taxon>Eukaryota</taxon>
        <taxon>Fungi</taxon>
        <taxon>Dikarya</taxon>
        <taxon>Ascomycota</taxon>
        <taxon>Pezizomycotina</taxon>
        <taxon>Sordariomycetes</taxon>
        <taxon>Hypocreomycetidae</taxon>
        <taxon>Hypocreales</taxon>
        <taxon>Nectriaceae</taxon>
        <taxon>Fusarium</taxon>
        <taxon>Fusarium fujikuroi species complex</taxon>
    </lineage>
</organism>
<dbReference type="GeneID" id="30059904"/>
<proteinExistence type="predicted"/>
<dbReference type="VEuPathDB" id="FungiDB:FVEG_01629"/>
<dbReference type="RefSeq" id="XP_018744609.1">
    <property type="nucleotide sequence ID" value="XM_018888633.1"/>
</dbReference>
<dbReference type="EMBL" id="CM000583">
    <property type="protein sequence ID" value="EWG38418.1"/>
    <property type="molecule type" value="Genomic_DNA"/>
</dbReference>
<dbReference type="KEGG" id="fvr:FVEG_01629"/>
<dbReference type="Proteomes" id="UP000009096">
    <property type="component" value="Chromosome 6"/>
</dbReference>
<sequence>MLRSNEEEYCITEAGFNELYIVKRLFRRRSLCNPCGKLFDSGELEDKLRALWKPVLCTGCNERHPELLFSQGRRTENRCVGLLGHFAVCKHLKLSGKWLDIEITLKNTLERDERVITCKHPDHISAYDKRNDSLSCHVFQPRIKYSYATLVWSTVPLGLGK</sequence>
<protein>
    <submittedName>
        <fullName evidence="1">Uncharacterized protein</fullName>
    </submittedName>
</protein>
<gene>
    <name evidence="1" type="ORF">FVEG_01629</name>
</gene>
<evidence type="ECO:0000313" key="1">
    <source>
        <dbReference type="EMBL" id="EWG38418.1"/>
    </source>
</evidence>
<dbReference type="eggNOG" id="ENOG502T4FE">
    <property type="taxonomic scope" value="Eukaryota"/>
</dbReference>
<evidence type="ECO:0000313" key="2">
    <source>
        <dbReference type="Proteomes" id="UP000009096"/>
    </source>
</evidence>
<dbReference type="AlphaFoldDB" id="W7LG81"/>
<dbReference type="HOGENOM" id="CLU_1749680_0_0_1"/>
<accession>W7LG81</accession>
<reference evidence="1 2" key="1">
    <citation type="journal article" date="2010" name="Nature">
        <title>Comparative genomics reveals mobile pathogenicity chromosomes in Fusarium.</title>
        <authorList>
            <person name="Ma L.J."/>
            <person name="van der Does H.C."/>
            <person name="Borkovich K.A."/>
            <person name="Coleman J.J."/>
            <person name="Daboussi M.J."/>
            <person name="Di Pietro A."/>
            <person name="Dufresne M."/>
            <person name="Freitag M."/>
            <person name="Grabherr M."/>
            <person name="Henrissat B."/>
            <person name="Houterman P.M."/>
            <person name="Kang S."/>
            <person name="Shim W.B."/>
            <person name="Woloshuk C."/>
            <person name="Xie X."/>
            <person name="Xu J.R."/>
            <person name="Antoniw J."/>
            <person name="Baker S.E."/>
            <person name="Bluhm B.H."/>
            <person name="Breakspear A."/>
            <person name="Brown D.W."/>
            <person name="Butchko R.A."/>
            <person name="Chapman S."/>
            <person name="Coulson R."/>
            <person name="Coutinho P.M."/>
            <person name="Danchin E.G."/>
            <person name="Diener A."/>
            <person name="Gale L.R."/>
            <person name="Gardiner D.M."/>
            <person name="Goff S."/>
            <person name="Hammond-Kosack K.E."/>
            <person name="Hilburn K."/>
            <person name="Hua-Van A."/>
            <person name="Jonkers W."/>
            <person name="Kazan K."/>
            <person name="Kodira C.D."/>
            <person name="Koehrsen M."/>
            <person name="Kumar L."/>
            <person name="Lee Y.H."/>
            <person name="Li L."/>
            <person name="Manners J.M."/>
            <person name="Miranda-Saavedra D."/>
            <person name="Mukherjee M."/>
            <person name="Park G."/>
            <person name="Park J."/>
            <person name="Park S.Y."/>
            <person name="Proctor R.H."/>
            <person name="Regev A."/>
            <person name="Ruiz-Roldan M.C."/>
            <person name="Sain D."/>
            <person name="Sakthikumar S."/>
            <person name="Sykes S."/>
            <person name="Schwartz D.C."/>
            <person name="Turgeon B.G."/>
            <person name="Wapinski I."/>
            <person name="Yoder O."/>
            <person name="Young S."/>
            <person name="Zeng Q."/>
            <person name="Zhou S."/>
            <person name="Galagan J."/>
            <person name="Cuomo C.A."/>
            <person name="Kistler H.C."/>
            <person name="Rep M."/>
        </authorList>
    </citation>
    <scope>NUCLEOTIDE SEQUENCE [LARGE SCALE GENOMIC DNA]</scope>
    <source>
        <strain evidence="2">M3125 / FGSC 7600</strain>
    </source>
</reference>